<gene>
    <name evidence="1" type="ORF">FXN63_16130</name>
</gene>
<organism evidence="1 2">
    <name type="scientific">Pigmentiphaga aceris</name>
    <dbReference type="NCBI Taxonomy" id="1940612"/>
    <lineage>
        <taxon>Bacteria</taxon>
        <taxon>Pseudomonadati</taxon>
        <taxon>Pseudomonadota</taxon>
        <taxon>Betaproteobacteria</taxon>
        <taxon>Burkholderiales</taxon>
        <taxon>Alcaligenaceae</taxon>
        <taxon>Pigmentiphaga</taxon>
    </lineage>
</organism>
<accession>A0A5C0B3T7</accession>
<dbReference type="KEGG" id="pacr:FXN63_16130"/>
<dbReference type="EMBL" id="CP043046">
    <property type="protein sequence ID" value="QEI07197.1"/>
    <property type="molecule type" value="Genomic_DNA"/>
</dbReference>
<evidence type="ECO:0000313" key="2">
    <source>
        <dbReference type="Proteomes" id="UP000325161"/>
    </source>
</evidence>
<evidence type="ECO:0000313" key="1">
    <source>
        <dbReference type="EMBL" id="QEI07197.1"/>
    </source>
</evidence>
<keyword evidence="2" id="KW-1185">Reference proteome</keyword>
<reference evidence="1 2" key="1">
    <citation type="submission" date="2019-08" db="EMBL/GenBank/DDBJ databases">
        <title>Amphibian skin-associated Pigmentiphaga: genome sequence and occurrence across geography and hosts.</title>
        <authorList>
            <person name="Bletz M.C."/>
            <person name="Bunk B."/>
            <person name="Sproeer C."/>
            <person name="Biwer P."/>
            <person name="Reiter S."/>
            <person name="Rabemananjara F.C.E."/>
            <person name="Schulz S."/>
            <person name="Overmann J."/>
            <person name="Vences M."/>
        </authorList>
    </citation>
    <scope>NUCLEOTIDE SEQUENCE [LARGE SCALE GENOMIC DNA]</scope>
    <source>
        <strain evidence="1 2">Mada1488</strain>
    </source>
</reference>
<protein>
    <submittedName>
        <fullName evidence="1">Uncharacterized protein</fullName>
    </submittedName>
</protein>
<dbReference type="Proteomes" id="UP000325161">
    <property type="component" value="Chromosome"/>
</dbReference>
<dbReference type="AlphaFoldDB" id="A0A5C0B3T7"/>
<name>A0A5C0B3T7_9BURK</name>
<proteinExistence type="predicted"/>
<dbReference type="RefSeq" id="WP_148816244.1">
    <property type="nucleotide sequence ID" value="NZ_CP043046.1"/>
</dbReference>
<sequence length="92" mass="10879">MNISEISTPFQEAERRAHDRARRITDWMLRASERDPAGFCALLWADDWVRLAEHACIEPRNVKAIQRRFLKMDADERRSVLESFLWDAPEAH</sequence>